<keyword evidence="2" id="KW-1185">Reference proteome</keyword>
<reference evidence="1" key="1">
    <citation type="submission" date="2022-10" db="EMBL/GenBank/DDBJ databases">
        <title>Tapping the CABI collections for fungal endophytes: first genome assemblies for Collariella, Neodidymelliopsis, Ascochyta clinopodiicola, Didymella pomorum, Didymosphaeria variabile, Neocosmospora piperis and Neocucurbitaria cava.</title>
        <authorList>
            <person name="Hill R."/>
        </authorList>
    </citation>
    <scope>NUCLEOTIDE SEQUENCE</scope>
    <source>
        <strain evidence="1">IMI 366586</strain>
    </source>
</reference>
<evidence type="ECO:0000313" key="1">
    <source>
        <dbReference type="EMBL" id="KAJ4320195.1"/>
    </source>
</evidence>
<evidence type="ECO:0000313" key="2">
    <source>
        <dbReference type="Proteomes" id="UP001140502"/>
    </source>
</evidence>
<sequence length="105" mass="11682">MGSVASLMSIAVGGYYSEGHMAPEVYRDLTALAACAILTYEKLFWLGIKEIRSKEILARAAIEVLKQSQEIVRFLKQVKTNVNDFEKTLSSLVVAMRTNLEIVAE</sequence>
<gene>
    <name evidence="1" type="ORF">N0V84_005980</name>
</gene>
<dbReference type="AlphaFoldDB" id="A0A9W9BPR5"/>
<dbReference type="OrthoDB" id="10508008at2759"/>
<organism evidence="1 2">
    <name type="scientific">Fusarium piperis</name>
    <dbReference type="NCBI Taxonomy" id="1435070"/>
    <lineage>
        <taxon>Eukaryota</taxon>
        <taxon>Fungi</taxon>
        <taxon>Dikarya</taxon>
        <taxon>Ascomycota</taxon>
        <taxon>Pezizomycotina</taxon>
        <taxon>Sordariomycetes</taxon>
        <taxon>Hypocreomycetidae</taxon>
        <taxon>Hypocreales</taxon>
        <taxon>Nectriaceae</taxon>
        <taxon>Fusarium</taxon>
        <taxon>Fusarium solani species complex</taxon>
    </lineage>
</organism>
<name>A0A9W9BPR5_9HYPO</name>
<dbReference type="Proteomes" id="UP001140502">
    <property type="component" value="Unassembled WGS sequence"/>
</dbReference>
<accession>A0A9W9BPR5</accession>
<proteinExistence type="predicted"/>
<dbReference type="EMBL" id="JAPEUR010000112">
    <property type="protein sequence ID" value="KAJ4320195.1"/>
    <property type="molecule type" value="Genomic_DNA"/>
</dbReference>
<protein>
    <submittedName>
        <fullName evidence="1">Uncharacterized protein</fullName>
    </submittedName>
</protein>
<comment type="caution">
    <text evidence="1">The sequence shown here is derived from an EMBL/GenBank/DDBJ whole genome shotgun (WGS) entry which is preliminary data.</text>
</comment>